<feature type="transmembrane region" description="Helical" evidence="1">
    <location>
        <begin position="26"/>
        <end position="44"/>
    </location>
</feature>
<keyword evidence="1" id="KW-0472">Membrane</keyword>
<dbReference type="Proteomes" id="UP000198988">
    <property type="component" value="Unassembled WGS sequence"/>
</dbReference>
<keyword evidence="1" id="KW-0812">Transmembrane</keyword>
<evidence type="ECO:0000313" key="3">
    <source>
        <dbReference type="Proteomes" id="UP000198988"/>
    </source>
</evidence>
<dbReference type="AlphaFoldDB" id="A0A1H6MXK5"/>
<dbReference type="EMBL" id="CDSC02000455">
    <property type="protein sequence ID" value="SEI02470.1"/>
    <property type="molecule type" value="Genomic_DNA"/>
</dbReference>
<organism evidence="2 3">
    <name type="scientific">Bathymodiolus azoricus thioautotrophic gill symbiont</name>
    <dbReference type="NCBI Taxonomy" id="235205"/>
    <lineage>
        <taxon>Bacteria</taxon>
        <taxon>Pseudomonadati</taxon>
        <taxon>Pseudomonadota</taxon>
        <taxon>Gammaproteobacteria</taxon>
        <taxon>sulfur-oxidizing symbionts</taxon>
    </lineage>
</organism>
<protein>
    <submittedName>
        <fullName evidence="2">Uncharacterized protein</fullName>
    </submittedName>
</protein>
<sequence length="48" mass="5021">MTSPALETDQPLKSYAASPLITKPPVGLLASAMVLRLMALLLALPNTT</sequence>
<accession>A0A1H6MXK5</accession>
<proteinExistence type="predicted"/>
<reference evidence="3" key="1">
    <citation type="submission" date="2016-06" db="EMBL/GenBank/DDBJ databases">
        <authorList>
            <person name="Petersen J."/>
            <person name="Sayavedra L."/>
        </authorList>
    </citation>
    <scope>NUCLEOTIDE SEQUENCE [LARGE SCALE GENOMIC DNA]</scope>
    <source>
        <strain evidence="3">BazSymA</strain>
    </source>
</reference>
<evidence type="ECO:0000313" key="2">
    <source>
        <dbReference type="EMBL" id="SEI02470.1"/>
    </source>
</evidence>
<gene>
    <name evidence="2" type="ORF">BAZSYMA_ACONTIG75697_1</name>
</gene>
<evidence type="ECO:0000256" key="1">
    <source>
        <dbReference type="SAM" id="Phobius"/>
    </source>
</evidence>
<name>A0A1H6MXK5_9GAMM</name>
<keyword evidence="1" id="KW-1133">Transmembrane helix</keyword>